<feature type="transmembrane region" description="Helical" evidence="10">
    <location>
        <begin position="253"/>
        <end position="277"/>
    </location>
</feature>
<evidence type="ECO:0000256" key="9">
    <source>
        <dbReference type="SAM" id="MobiDB-lite"/>
    </source>
</evidence>
<keyword evidence="3" id="KW-0813">Transport</keyword>
<evidence type="ECO:0000256" key="4">
    <source>
        <dbReference type="ARBA" id="ARBA00022475"/>
    </source>
</evidence>
<feature type="region of interest" description="Disordered" evidence="9">
    <location>
        <begin position="1"/>
        <end position="28"/>
    </location>
</feature>
<evidence type="ECO:0000256" key="7">
    <source>
        <dbReference type="ARBA" id="ARBA00022989"/>
    </source>
</evidence>
<feature type="transmembrane region" description="Helical" evidence="10">
    <location>
        <begin position="228"/>
        <end position="247"/>
    </location>
</feature>
<feature type="transmembrane region" description="Helical" evidence="10">
    <location>
        <begin position="194"/>
        <end position="216"/>
    </location>
</feature>
<proteinExistence type="inferred from homology"/>
<dbReference type="GO" id="GO:1990961">
    <property type="term" value="P:xenobiotic detoxification by transmembrane export across the plasma membrane"/>
    <property type="evidence" value="ECO:0007669"/>
    <property type="project" value="UniProtKB-ARBA"/>
</dbReference>
<evidence type="ECO:0000313" key="13">
    <source>
        <dbReference type="Proteomes" id="UP000541136"/>
    </source>
</evidence>
<keyword evidence="7 10" id="KW-1133">Transmembrane helix</keyword>
<evidence type="ECO:0000256" key="8">
    <source>
        <dbReference type="ARBA" id="ARBA00023136"/>
    </source>
</evidence>
<dbReference type="AlphaFoldDB" id="A0A7W9TKN3"/>
<dbReference type="GO" id="GO:0005886">
    <property type="term" value="C:plasma membrane"/>
    <property type="evidence" value="ECO:0007669"/>
    <property type="project" value="UniProtKB-SubCell"/>
</dbReference>
<feature type="transmembrane region" description="Helical" evidence="10">
    <location>
        <begin position="506"/>
        <end position="524"/>
    </location>
</feature>
<evidence type="ECO:0000256" key="5">
    <source>
        <dbReference type="ARBA" id="ARBA00022519"/>
    </source>
</evidence>
<dbReference type="InterPro" id="IPR011701">
    <property type="entry name" value="MFS"/>
</dbReference>
<comment type="subcellular location">
    <subcellularLocation>
        <location evidence="1">Cell inner membrane</location>
        <topology evidence="1">Multi-pass membrane protein</topology>
    </subcellularLocation>
</comment>
<dbReference type="Gene3D" id="1.20.1720.10">
    <property type="entry name" value="Multidrug resistance protein D"/>
    <property type="match status" value="1"/>
</dbReference>
<accession>A0A7W9TKN3</accession>
<dbReference type="GO" id="GO:0022857">
    <property type="term" value="F:transmembrane transporter activity"/>
    <property type="evidence" value="ECO:0007669"/>
    <property type="project" value="InterPro"/>
</dbReference>
<feature type="transmembrane region" description="Helical" evidence="10">
    <location>
        <begin position="387"/>
        <end position="408"/>
    </location>
</feature>
<feature type="transmembrane region" description="Helical" evidence="10">
    <location>
        <begin position="328"/>
        <end position="351"/>
    </location>
</feature>
<evidence type="ECO:0000256" key="6">
    <source>
        <dbReference type="ARBA" id="ARBA00022692"/>
    </source>
</evidence>
<dbReference type="FunFam" id="1.20.1720.10:FF:000002">
    <property type="entry name" value="Multidrug resistance protein B"/>
    <property type="match status" value="1"/>
</dbReference>
<comment type="caution">
    <text evidence="12">The sequence shown here is derived from an EMBL/GenBank/DDBJ whole genome shotgun (WGS) entry which is preliminary data.</text>
</comment>
<dbReference type="NCBIfam" id="TIGR00711">
    <property type="entry name" value="efflux_EmrB"/>
    <property type="match status" value="1"/>
</dbReference>
<dbReference type="Gene3D" id="1.20.1250.20">
    <property type="entry name" value="MFS general substrate transporter like domains"/>
    <property type="match status" value="1"/>
</dbReference>
<dbReference type="EMBL" id="JACHIB010000002">
    <property type="protein sequence ID" value="MBB6082450.1"/>
    <property type="molecule type" value="Genomic_DNA"/>
</dbReference>
<evidence type="ECO:0000256" key="1">
    <source>
        <dbReference type="ARBA" id="ARBA00004429"/>
    </source>
</evidence>
<protein>
    <submittedName>
        <fullName evidence="12">DHA2 family multidrug resistance protein</fullName>
    </submittedName>
</protein>
<keyword evidence="6 10" id="KW-0812">Transmembrane</keyword>
<feature type="transmembrane region" description="Helical" evidence="10">
    <location>
        <begin position="297"/>
        <end position="322"/>
    </location>
</feature>
<dbReference type="Proteomes" id="UP000541136">
    <property type="component" value="Unassembled WGS sequence"/>
</dbReference>
<feature type="compositionally biased region" description="Low complexity" evidence="9">
    <location>
        <begin position="11"/>
        <end position="28"/>
    </location>
</feature>
<keyword evidence="8 10" id="KW-0472">Membrane</keyword>
<gene>
    <name evidence="12" type="ORF">HNR28_000470</name>
</gene>
<dbReference type="PANTHER" id="PTHR42718:SF9">
    <property type="entry name" value="MAJOR FACILITATOR SUPERFAMILY MULTIDRUG TRANSPORTER MFSC"/>
    <property type="match status" value="1"/>
</dbReference>
<keyword evidence="5" id="KW-0997">Cell inner membrane</keyword>
<organism evidence="12 13">
    <name type="scientific">Castellaniella defragrans</name>
    <name type="common">Alcaligenes defragrans</name>
    <dbReference type="NCBI Taxonomy" id="75697"/>
    <lineage>
        <taxon>Bacteria</taxon>
        <taxon>Pseudomonadati</taxon>
        <taxon>Pseudomonadota</taxon>
        <taxon>Betaproteobacteria</taxon>
        <taxon>Burkholderiales</taxon>
        <taxon>Alcaligenaceae</taxon>
        <taxon>Castellaniella</taxon>
    </lineage>
</organism>
<feature type="transmembrane region" description="Helical" evidence="10">
    <location>
        <begin position="429"/>
        <end position="447"/>
    </location>
</feature>
<feature type="transmembrane region" description="Helical" evidence="10">
    <location>
        <begin position="106"/>
        <end position="127"/>
    </location>
</feature>
<evidence type="ECO:0000256" key="2">
    <source>
        <dbReference type="ARBA" id="ARBA00008537"/>
    </source>
</evidence>
<dbReference type="GO" id="GO:0015721">
    <property type="term" value="P:bile acid and bile salt transport"/>
    <property type="evidence" value="ECO:0007669"/>
    <property type="project" value="UniProtKB-ARBA"/>
</dbReference>
<dbReference type="PANTHER" id="PTHR42718">
    <property type="entry name" value="MAJOR FACILITATOR SUPERFAMILY MULTIDRUG TRANSPORTER MFSC"/>
    <property type="match status" value="1"/>
</dbReference>
<dbReference type="InterPro" id="IPR020846">
    <property type="entry name" value="MFS_dom"/>
</dbReference>
<feature type="transmembrane region" description="Helical" evidence="10">
    <location>
        <begin position="133"/>
        <end position="155"/>
    </location>
</feature>
<evidence type="ECO:0000259" key="11">
    <source>
        <dbReference type="PROSITE" id="PS50850"/>
    </source>
</evidence>
<reference evidence="12 13" key="1">
    <citation type="submission" date="2020-08" db="EMBL/GenBank/DDBJ databases">
        <title>Genomic Encyclopedia of Type Strains, Phase IV (KMG-IV): sequencing the most valuable type-strain genomes for metagenomic binning, comparative biology and taxonomic classification.</title>
        <authorList>
            <person name="Goeker M."/>
        </authorList>
    </citation>
    <scope>NUCLEOTIDE SEQUENCE [LARGE SCALE GENOMIC DNA]</scope>
    <source>
        <strain evidence="12 13">DSM 12141</strain>
    </source>
</reference>
<dbReference type="InterPro" id="IPR004638">
    <property type="entry name" value="EmrB-like"/>
</dbReference>
<dbReference type="CDD" id="cd17503">
    <property type="entry name" value="MFS_LmrB_MDR_like"/>
    <property type="match status" value="1"/>
</dbReference>
<evidence type="ECO:0000256" key="10">
    <source>
        <dbReference type="SAM" id="Phobius"/>
    </source>
</evidence>
<name>A0A7W9TKN3_CASDE</name>
<evidence type="ECO:0000313" key="12">
    <source>
        <dbReference type="EMBL" id="MBB6082450.1"/>
    </source>
</evidence>
<sequence length="541" mass="57659">MSSAAATPEDQAGPRPDDAPAAPAQPAATGYPPLEGSARAFGTIALSAAVFMNVLDSSIANVSIPTIAGDLGVSATQGTWVITSFAVANAITVPLTGWLTQRFGQVRLFVLSVLLFVISSWLCGFAWSLESLVFFRVLQGAVAGPMIPLSQSLMLASYPRAKAGMALALWSMTILVGPIAGPLLGGWISDNYSWSWIFYINVPVGLLAGWASWQVYKDRESRRVRLPIDRIGLFLLVVWVGALQLILDKGKELEWFASPLICVLAVATVVAFVYFVIWELTAAHPVVDLTLFAQRNFTSGTIALSVAYGVFFGTVVLLPLWLQNTMGYTATWAGVASAPVGILAIILSPVVGKLLAHHDPRPIATIAFLIFALISYMRAQFNTSVDLYTVMLPTFIQGAAMATFFIPLTTISLSGLSPDRIPAAAGLSNFFRLVCGAFGTSITTTIWDNRASLHHSRLTEAARPGEPAFDHIMGGLQSLGVDPQRGAGMLDRVINQQAYTMSATDIFYASALIFLVLIGLIWLARPKSAAHGGSGAAAGAH</sequence>
<feature type="transmembrane region" description="Helical" evidence="10">
    <location>
        <begin position="80"/>
        <end position="99"/>
    </location>
</feature>
<keyword evidence="4" id="KW-1003">Cell membrane</keyword>
<feature type="transmembrane region" description="Helical" evidence="10">
    <location>
        <begin position="363"/>
        <end position="381"/>
    </location>
</feature>
<dbReference type="InterPro" id="IPR036259">
    <property type="entry name" value="MFS_trans_sf"/>
</dbReference>
<evidence type="ECO:0000256" key="3">
    <source>
        <dbReference type="ARBA" id="ARBA00022448"/>
    </source>
</evidence>
<comment type="similarity">
    <text evidence="2">Belongs to the major facilitator superfamily. EmrB family.</text>
</comment>
<dbReference type="PROSITE" id="PS50850">
    <property type="entry name" value="MFS"/>
    <property type="match status" value="1"/>
</dbReference>
<dbReference type="Pfam" id="PF07690">
    <property type="entry name" value="MFS_1"/>
    <property type="match status" value="1"/>
</dbReference>
<dbReference type="SUPFAM" id="SSF103473">
    <property type="entry name" value="MFS general substrate transporter"/>
    <property type="match status" value="1"/>
</dbReference>
<feature type="transmembrane region" description="Helical" evidence="10">
    <location>
        <begin position="167"/>
        <end position="188"/>
    </location>
</feature>
<feature type="domain" description="Major facilitator superfamily (MFS) profile" evidence="11">
    <location>
        <begin position="42"/>
        <end position="529"/>
    </location>
</feature>